<feature type="region of interest" description="Disordered" evidence="1">
    <location>
        <begin position="1"/>
        <end position="53"/>
    </location>
</feature>
<evidence type="ECO:0000313" key="5">
    <source>
        <dbReference type="RefSeq" id="XP_010513242.1"/>
    </source>
</evidence>
<dbReference type="Gene3D" id="2.120.10.80">
    <property type="entry name" value="Kelch-type beta propeller"/>
    <property type="match status" value="1"/>
</dbReference>
<feature type="transmembrane region" description="Helical" evidence="2">
    <location>
        <begin position="76"/>
        <end position="94"/>
    </location>
</feature>
<feature type="compositionally biased region" description="Acidic residues" evidence="1">
    <location>
        <begin position="30"/>
        <end position="49"/>
    </location>
</feature>
<dbReference type="PANTHER" id="PTHR24414">
    <property type="entry name" value="F-BOX/KELCH-REPEAT PROTEIN SKIP4"/>
    <property type="match status" value="1"/>
</dbReference>
<feature type="transmembrane region" description="Helical" evidence="2">
    <location>
        <begin position="115"/>
        <end position="137"/>
    </location>
</feature>
<dbReference type="SUPFAM" id="SSF117281">
    <property type="entry name" value="Kelch motif"/>
    <property type="match status" value="1"/>
</dbReference>
<dbReference type="Proteomes" id="UP000694864">
    <property type="component" value="Chromosome 5"/>
</dbReference>
<evidence type="ECO:0000313" key="4">
    <source>
        <dbReference type="Proteomes" id="UP000694864"/>
    </source>
</evidence>
<keyword evidence="2" id="KW-1133">Transmembrane helix</keyword>
<dbReference type="GeneID" id="104789208"/>
<reference evidence="5" key="2">
    <citation type="submission" date="2025-08" db="UniProtKB">
        <authorList>
            <consortium name="RefSeq"/>
        </authorList>
    </citation>
    <scope>IDENTIFICATION</scope>
    <source>
        <tissue evidence="5">Leaf</tissue>
    </source>
</reference>
<feature type="compositionally biased region" description="Basic and acidic residues" evidence="1">
    <location>
        <begin position="17"/>
        <end position="29"/>
    </location>
</feature>
<gene>
    <name evidence="5" type="primary">LOC104789208</name>
</gene>
<dbReference type="InterPro" id="IPR006652">
    <property type="entry name" value="Kelch_1"/>
</dbReference>
<name>A0ABM0ZBG0_CAMSA</name>
<organism evidence="4 5">
    <name type="scientific">Camelina sativa</name>
    <name type="common">False flax</name>
    <name type="synonym">Myagrum sativum</name>
    <dbReference type="NCBI Taxonomy" id="90675"/>
    <lineage>
        <taxon>Eukaryota</taxon>
        <taxon>Viridiplantae</taxon>
        <taxon>Streptophyta</taxon>
        <taxon>Embryophyta</taxon>
        <taxon>Tracheophyta</taxon>
        <taxon>Spermatophyta</taxon>
        <taxon>Magnoliopsida</taxon>
        <taxon>eudicotyledons</taxon>
        <taxon>Gunneridae</taxon>
        <taxon>Pentapetalae</taxon>
        <taxon>rosids</taxon>
        <taxon>malvids</taxon>
        <taxon>Brassicales</taxon>
        <taxon>Brassicaceae</taxon>
        <taxon>Camelineae</taxon>
        <taxon>Camelina</taxon>
    </lineage>
</organism>
<protein>
    <submittedName>
        <fullName evidence="5">F-box/kelch-repeat protein At2g29780</fullName>
    </submittedName>
</protein>
<keyword evidence="2" id="KW-0812">Transmembrane</keyword>
<evidence type="ECO:0000256" key="2">
    <source>
        <dbReference type="SAM" id="Phobius"/>
    </source>
</evidence>
<feature type="domain" description="FKB95-like N-terminal Kelch" evidence="3">
    <location>
        <begin position="91"/>
        <end position="358"/>
    </location>
</feature>
<dbReference type="InterPro" id="IPR057499">
    <property type="entry name" value="Kelch_FKB95"/>
</dbReference>
<proteinExistence type="predicted"/>
<dbReference type="InterPro" id="IPR050354">
    <property type="entry name" value="F-box/kelch-repeat_ARATH"/>
</dbReference>
<dbReference type="PANTHER" id="PTHR24414:SF65">
    <property type="entry name" value="F-BOX DOMAIN-CONTAINING PROTEIN"/>
    <property type="match status" value="1"/>
</dbReference>
<dbReference type="RefSeq" id="XP_010513242.1">
    <property type="nucleotide sequence ID" value="XM_010514940.2"/>
</dbReference>
<evidence type="ECO:0000256" key="1">
    <source>
        <dbReference type="SAM" id="MobiDB-lite"/>
    </source>
</evidence>
<evidence type="ECO:0000259" key="3">
    <source>
        <dbReference type="Pfam" id="PF25210"/>
    </source>
</evidence>
<dbReference type="Pfam" id="PF25210">
    <property type="entry name" value="Kelch_FKB95"/>
    <property type="match status" value="1"/>
</dbReference>
<keyword evidence="4" id="KW-1185">Reference proteome</keyword>
<reference evidence="4" key="1">
    <citation type="journal article" date="2014" name="Nat. Commun.">
        <title>The emerging biofuel crop Camelina sativa retains a highly undifferentiated hexaploid genome structure.</title>
        <authorList>
            <person name="Kagale S."/>
            <person name="Koh C."/>
            <person name="Nixon J."/>
            <person name="Bollina V."/>
            <person name="Clarke W.E."/>
            <person name="Tuteja R."/>
            <person name="Spillane C."/>
            <person name="Robinson S.J."/>
            <person name="Links M.G."/>
            <person name="Clarke C."/>
            <person name="Higgins E.E."/>
            <person name="Huebert T."/>
            <person name="Sharpe A.G."/>
            <person name="Parkin I.A."/>
        </authorList>
    </citation>
    <scope>NUCLEOTIDE SEQUENCE [LARGE SCALE GENOMIC DNA]</scope>
    <source>
        <strain evidence="4">cv. DH55</strain>
    </source>
</reference>
<dbReference type="SMART" id="SM00612">
    <property type="entry name" value="Kelch"/>
    <property type="match status" value="2"/>
</dbReference>
<keyword evidence="2" id="KW-0472">Membrane</keyword>
<sequence length="374" mass="42840">MVLISETSDEGSNGGDPSKKLEELHKNPKEEDDEENQNEKPQEDEEVEDLAPNPRQIPEVFIGSTVALVGRCHYPVLYALIGFPLVSLPCWYILNRNIPRNNSLRLIRITSLPPMNPGCAVVTIGYNMYVIGGWIGLNQPVSTVFVIDCRYHTCGYLPNMHRARYRAAAGVVEGKIYVIGGCKKRHDDWIEVFDVEKRSWSTVPDPSDYKSSLPEGGFVTSVVMQNRIYIMDAMRDLVYEPRQGTWQSSELETKLKHFWRKPCCVIEDLLYSFDPRCVLRHPILVYDPTKMVWTPLKGVDRLPYLKYFECKMENLGGKLMVLGTSYIPYNDTWCIEITLERREGDEMWGKVDSVVPVLSSVNAPYIDLCRSVRF</sequence>
<accession>A0ABM0ZBG0</accession>
<dbReference type="InterPro" id="IPR015915">
    <property type="entry name" value="Kelch-typ_b-propeller"/>
</dbReference>